<evidence type="ECO:0000256" key="7">
    <source>
        <dbReference type="ARBA" id="ARBA00023136"/>
    </source>
</evidence>
<dbReference type="InterPro" id="IPR001806">
    <property type="entry name" value="Small_GTPase"/>
</dbReference>
<dbReference type="SMART" id="SM00176">
    <property type="entry name" value="RAN"/>
    <property type="match status" value="1"/>
</dbReference>
<evidence type="ECO:0000256" key="3">
    <source>
        <dbReference type="ARBA" id="ARBA00022475"/>
    </source>
</evidence>
<dbReference type="GO" id="GO:0005886">
    <property type="term" value="C:plasma membrane"/>
    <property type="evidence" value="ECO:0007669"/>
    <property type="project" value="UniProtKB-SubCell"/>
</dbReference>
<evidence type="ECO:0000256" key="8">
    <source>
        <dbReference type="ARBA" id="ARBA00023288"/>
    </source>
</evidence>
<comment type="subcellular location">
    <subcellularLocation>
        <location evidence="1">Cell membrane</location>
        <topology evidence="1">Lipid-anchor</topology>
    </subcellularLocation>
</comment>
<evidence type="ECO:0008006" key="12">
    <source>
        <dbReference type="Google" id="ProtNLM"/>
    </source>
</evidence>
<dbReference type="Proteomes" id="UP000816034">
    <property type="component" value="Unassembled WGS sequence"/>
</dbReference>
<dbReference type="CDD" id="cd00876">
    <property type="entry name" value="Ras"/>
    <property type="match status" value="1"/>
</dbReference>
<evidence type="ECO:0000313" key="11">
    <source>
        <dbReference type="Proteomes" id="UP000816034"/>
    </source>
</evidence>
<protein>
    <recommendedName>
        <fullName evidence="12">Ras family small GTPase</fullName>
    </recommendedName>
</protein>
<evidence type="ECO:0000313" key="10">
    <source>
        <dbReference type="EMBL" id="KAG2378754.1"/>
    </source>
</evidence>
<keyword evidence="3" id="KW-1003">Cell membrane</keyword>
<dbReference type="InterPro" id="IPR020849">
    <property type="entry name" value="Small_GTPase_Ras-type"/>
</dbReference>
<dbReference type="PROSITE" id="PS51421">
    <property type="entry name" value="RAS"/>
    <property type="match status" value="1"/>
</dbReference>
<dbReference type="EMBL" id="PYSW02000031">
    <property type="protein sequence ID" value="KAG2378754.1"/>
    <property type="molecule type" value="Genomic_DNA"/>
</dbReference>
<comment type="caution">
    <text evidence="10">The sequence shown here is derived from an EMBL/GenBank/DDBJ whole genome shotgun (WGS) entry which is preliminary data.</text>
</comment>
<keyword evidence="6" id="KW-0342">GTP-binding</keyword>
<evidence type="ECO:0000256" key="2">
    <source>
        <dbReference type="ARBA" id="ARBA00008344"/>
    </source>
</evidence>
<dbReference type="SMART" id="SM00173">
    <property type="entry name" value="RAS"/>
    <property type="match status" value="1"/>
</dbReference>
<dbReference type="SUPFAM" id="SSF52540">
    <property type="entry name" value="P-loop containing nucleoside triphosphate hydrolases"/>
    <property type="match status" value="1"/>
</dbReference>
<dbReference type="GO" id="GO:0003924">
    <property type="term" value="F:GTPase activity"/>
    <property type="evidence" value="ECO:0007669"/>
    <property type="project" value="InterPro"/>
</dbReference>
<dbReference type="Pfam" id="PF00071">
    <property type="entry name" value="Ras"/>
    <property type="match status" value="1"/>
</dbReference>
<comment type="similarity">
    <text evidence="2">Belongs to the small GTPase superfamily. Ras family.</text>
</comment>
<keyword evidence="5" id="KW-0547">Nucleotide-binding</keyword>
<keyword evidence="11" id="KW-1185">Reference proteome</keyword>
<dbReference type="GO" id="GO:0005525">
    <property type="term" value="F:GTP binding"/>
    <property type="evidence" value="ECO:0007669"/>
    <property type="project" value="UniProtKB-KW"/>
</dbReference>
<evidence type="ECO:0000256" key="5">
    <source>
        <dbReference type="ARBA" id="ARBA00022741"/>
    </source>
</evidence>
<keyword evidence="8" id="KW-0449">Lipoprotein</keyword>
<dbReference type="PROSITE" id="PS51419">
    <property type="entry name" value="RAB"/>
    <property type="match status" value="1"/>
</dbReference>
<dbReference type="FunFam" id="3.40.50.300:FF:000080">
    <property type="entry name" value="Ras-like GTPase Ras1"/>
    <property type="match status" value="1"/>
</dbReference>
<dbReference type="PRINTS" id="PR00449">
    <property type="entry name" value="RASTRNSFRMNG"/>
</dbReference>
<evidence type="ECO:0000256" key="1">
    <source>
        <dbReference type="ARBA" id="ARBA00004193"/>
    </source>
</evidence>
<dbReference type="Gene3D" id="3.40.50.300">
    <property type="entry name" value="P-loop containing nucleotide triphosphate hydrolases"/>
    <property type="match status" value="1"/>
</dbReference>
<dbReference type="SMART" id="SM00175">
    <property type="entry name" value="RAB"/>
    <property type="match status" value="1"/>
</dbReference>
<dbReference type="RefSeq" id="XP_044546016.1">
    <property type="nucleotide sequence ID" value="XM_044697919.1"/>
</dbReference>
<keyword evidence="4" id="KW-0488">Methylation</keyword>
<proteinExistence type="inferred from homology"/>
<dbReference type="InterPro" id="IPR027417">
    <property type="entry name" value="P-loop_NTPase"/>
</dbReference>
<dbReference type="InterPro" id="IPR005225">
    <property type="entry name" value="Small_GTP-bd"/>
</dbReference>
<dbReference type="GeneID" id="68100356"/>
<keyword evidence="9" id="KW-0636">Prenylation</keyword>
<dbReference type="SMART" id="SM00174">
    <property type="entry name" value="RHO"/>
    <property type="match status" value="1"/>
</dbReference>
<dbReference type="PROSITE" id="PS51420">
    <property type="entry name" value="RHO"/>
    <property type="match status" value="1"/>
</dbReference>
<gene>
    <name evidence="10" type="ORF">C9374_007902</name>
</gene>
<accession>A0AA88GJP9</accession>
<dbReference type="GO" id="GO:0007165">
    <property type="term" value="P:signal transduction"/>
    <property type="evidence" value="ECO:0007669"/>
    <property type="project" value="InterPro"/>
</dbReference>
<name>A0AA88GJP9_NAELO</name>
<evidence type="ECO:0000256" key="9">
    <source>
        <dbReference type="ARBA" id="ARBA00023289"/>
    </source>
</evidence>
<dbReference type="NCBIfam" id="TIGR00231">
    <property type="entry name" value="small_GTP"/>
    <property type="match status" value="1"/>
</dbReference>
<reference evidence="10 11" key="1">
    <citation type="journal article" date="2018" name="BMC Genomics">
        <title>The genome of Naegleria lovaniensis, the basis for a comparative approach to unravel pathogenicity factors of the human pathogenic amoeba N. fowleri.</title>
        <authorList>
            <person name="Liechti N."/>
            <person name="Schurch N."/>
            <person name="Bruggmann R."/>
            <person name="Wittwer M."/>
        </authorList>
    </citation>
    <scope>NUCLEOTIDE SEQUENCE [LARGE SCALE GENOMIC DNA]</scope>
    <source>
        <strain evidence="10 11">ATCC 30569</strain>
    </source>
</reference>
<keyword evidence="7" id="KW-0472">Membrane</keyword>
<organism evidence="10 11">
    <name type="scientific">Naegleria lovaniensis</name>
    <name type="common">Amoeba</name>
    <dbReference type="NCBI Taxonomy" id="51637"/>
    <lineage>
        <taxon>Eukaryota</taxon>
        <taxon>Discoba</taxon>
        <taxon>Heterolobosea</taxon>
        <taxon>Tetramitia</taxon>
        <taxon>Eutetramitia</taxon>
        <taxon>Vahlkampfiidae</taxon>
        <taxon>Naegleria</taxon>
    </lineage>
</organism>
<dbReference type="AlphaFoldDB" id="A0AA88GJP9"/>
<evidence type="ECO:0000256" key="4">
    <source>
        <dbReference type="ARBA" id="ARBA00022481"/>
    </source>
</evidence>
<evidence type="ECO:0000256" key="6">
    <source>
        <dbReference type="ARBA" id="ARBA00023134"/>
    </source>
</evidence>
<dbReference type="PANTHER" id="PTHR24070">
    <property type="entry name" value="RAS, DI-RAS, AND RHEB FAMILY MEMBERS OF SMALL GTPASE SUPERFAMILY"/>
    <property type="match status" value="1"/>
</dbReference>
<sequence length="201" mass="23226">MPSNNNNNYSSNTSMEEFKLAVVGGGGVGKSALTVQYIQNIYIEEYDPTIEDSYRKHAKVDDKACFLEILDTAGQEEYKALRDSYMRTADGFLMVYSVIDRKTFEEINEFYEQILRVKDCDKVPMVLVGNKCDLESERVIRMDEAKLYAKQLGIPLMETSAKQRFNVDDCFMALVREVRKSKKPFEDLDVRKKKKKMCSIM</sequence>